<sequence>MVDLGSNSVRLVVFEGLSRNPEAIFNEKAVLGLGRGLTTTGRLNDAAVAQALTVLRRYHAVARGMGADPVQVLATAAVRDATNGAEFIKALEQAMPGVPVQVLSGDAEARLSADGLLLGFSAANGLLADLGGGSLELVRLVDGEMRESVSLPLGTIRLAERAGGDVAKARGIVEKELASVPWLKQCAGTDLFPVGGTFRAMARIHMAQTGYPLAIVHHYAIRREEARDLAGVLMSAPRRALERMPSAPSKRLSDLPFAAVAMRRLLRASGAARAVFSANGLREGWYARLLPPELRDADPLLSATQELADAFGRNADFPPALEEWLRPLELADNPQDARLVSAAARISDIGSHDHPEYRAEQSFFRVLRQHGVGLDHHARAFLAMTVALRYEAEPPATFLDQARSLLSSPALRQAETLGAALRLAFTLSGGVMELLAGTALVRDSRRVVLRLREGSGVFAGESVLRRLEVLAILLGLEASVETVAAPA</sequence>
<protein>
    <submittedName>
        <fullName evidence="3">Ppx/GppA family phosphatase</fullName>
    </submittedName>
</protein>
<dbReference type="Pfam" id="PF02541">
    <property type="entry name" value="Ppx-GppA"/>
    <property type="match status" value="1"/>
</dbReference>
<dbReference type="Gene3D" id="1.10.3210.10">
    <property type="entry name" value="Hypothetical protein af1432"/>
    <property type="match status" value="1"/>
</dbReference>
<dbReference type="InterPro" id="IPR050273">
    <property type="entry name" value="GppA/Ppx_hydrolase"/>
</dbReference>
<dbReference type="InterPro" id="IPR003695">
    <property type="entry name" value="Ppx_GppA_N"/>
</dbReference>
<dbReference type="Pfam" id="PF21697">
    <property type="entry name" value="Ppx_C"/>
    <property type="match status" value="1"/>
</dbReference>
<dbReference type="Proteomes" id="UP000282957">
    <property type="component" value="Unassembled WGS sequence"/>
</dbReference>
<dbReference type="EMBL" id="SACL01000005">
    <property type="protein sequence ID" value="RVT95813.1"/>
    <property type="molecule type" value="Genomic_DNA"/>
</dbReference>
<dbReference type="OrthoDB" id="3698573at2"/>
<evidence type="ECO:0000313" key="3">
    <source>
        <dbReference type="EMBL" id="RVT95813.1"/>
    </source>
</evidence>
<organism evidence="3 4">
    <name type="scientific">Rhodovarius crocodyli</name>
    <dbReference type="NCBI Taxonomy" id="1979269"/>
    <lineage>
        <taxon>Bacteria</taxon>
        <taxon>Pseudomonadati</taxon>
        <taxon>Pseudomonadota</taxon>
        <taxon>Alphaproteobacteria</taxon>
        <taxon>Acetobacterales</taxon>
        <taxon>Roseomonadaceae</taxon>
        <taxon>Rhodovarius</taxon>
    </lineage>
</organism>
<dbReference type="PANTHER" id="PTHR30005">
    <property type="entry name" value="EXOPOLYPHOSPHATASE"/>
    <property type="match status" value="1"/>
</dbReference>
<keyword evidence="4" id="KW-1185">Reference proteome</keyword>
<dbReference type="InterPro" id="IPR043129">
    <property type="entry name" value="ATPase_NBD"/>
</dbReference>
<evidence type="ECO:0000259" key="1">
    <source>
        <dbReference type="Pfam" id="PF02541"/>
    </source>
</evidence>
<name>A0A437MDZ8_9PROT</name>
<reference evidence="3 4" key="1">
    <citation type="submission" date="2019-01" db="EMBL/GenBank/DDBJ databases">
        <authorList>
            <person name="Chen W.-M."/>
        </authorList>
    </citation>
    <scope>NUCLEOTIDE SEQUENCE [LARGE SCALE GENOMIC DNA]</scope>
    <source>
        <strain evidence="3 4">CCP-6</strain>
    </source>
</reference>
<dbReference type="Gene3D" id="3.30.420.40">
    <property type="match status" value="1"/>
</dbReference>
<dbReference type="Gene3D" id="3.30.420.150">
    <property type="entry name" value="Exopolyphosphatase. Domain 2"/>
    <property type="match status" value="1"/>
</dbReference>
<accession>A0A437MDZ8</accession>
<gene>
    <name evidence="3" type="ORF">EOD42_15080</name>
</gene>
<comment type="caution">
    <text evidence="3">The sequence shown here is derived from an EMBL/GenBank/DDBJ whole genome shotgun (WGS) entry which is preliminary data.</text>
</comment>
<evidence type="ECO:0000259" key="2">
    <source>
        <dbReference type="Pfam" id="PF21697"/>
    </source>
</evidence>
<feature type="domain" description="Exopolyphosphatase C-terminal" evidence="2">
    <location>
        <begin position="331"/>
        <end position="478"/>
    </location>
</feature>
<dbReference type="GO" id="GO:0016462">
    <property type="term" value="F:pyrophosphatase activity"/>
    <property type="evidence" value="ECO:0007669"/>
    <property type="project" value="TreeGrafter"/>
</dbReference>
<feature type="domain" description="Ppx/GppA phosphatase N-terminal" evidence="1">
    <location>
        <begin position="19"/>
        <end position="291"/>
    </location>
</feature>
<proteinExistence type="predicted"/>
<dbReference type="InterPro" id="IPR048951">
    <property type="entry name" value="Ppx_C"/>
</dbReference>
<dbReference type="SUPFAM" id="SSF53067">
    <property type="entry name" value="Actin-like ATPase domain"/>
    <property type="match status" value="2"/>
</dbReference>
<evidence type="ECO:0000313" key="4">
    <source>
        <dbReference type="Proteomes" id="UP000282957"/>
    </source>
</evidence>
<dbReference type="AlphaFoldDB" id="A0A437MDZ8"/>
<dbReference type="SUPFAM" id="SSF109604">
    <property type="entry name" value="HD-domain/PDEase-like"/>
    <property type="match status" value="1"/>
</dbReference>
<dbReference type="PANTHER" id="PTHR30005:SF0">
    <property type="entry name" value="RETROGRADE REGULATION PROTEIN 2"/>
    <property type="match status" value="1"/>
</dbReference>
<dbReference type="CDD" id="cd24052">
    <property type="entry name" value="ASKHA_NBD_HpPPX-GppA-like"/>
    <property type="match status" value="1"/>
</dbReference>